<dbReference type="PRINTS" id="PR00455">
    <property type="entry name" value="HTHTETR"/>
</dbReference>
<gene>
    <name evidence="6" type="ORF">RM530_18165</name>
</gene>
<evidence type="ECO:0000256" key="1">
    <source>
        <dbReference type="ARBA" id="ARBA00023015"/>
    </source>
</evidence>
<keyword evidence="1" id="KW-0805">Transcription regulation</keyword>
<feature type="DNA-binding region" description="H-T-H motif" evidence="4">
    <location>
        <begin position="45"/>
        <end position="64"/>
    </location>
</feature>
<accession>A0ABU2WP22</accession>
<dbReference type="InterPro" id="IPR023772">
    <property type="entry name" value="DNA-bd_HTH_TetR-type_CS"/>
</dbReference>
<dbReference type="EMBL" id="JAVRIC010000046">
    <property type="protein sequence ID" value="MDT0499270.1"/>
    <property type="molecule type" value="Genomic_DNA"/>
</dbReference>
<dbReference type="RefSeq" id="WP_311366680.1">
    <property type="nucleotide sequence ID" value="NZ_JAVRIC010000046.1"/>
</dbReference>
<dbReference type="PROSITE" id="PS50977">
    <property type="entry name" value="HTH_TETR_2"/>
    <property type="match status" value="1"/>
</dbReference>
<dbReference type="SUPFAM" id="SSF46689">
    <property type="entry name" value="Homeodomain-like"/>
    <property type="match status" value="1"/>
</dbReference>
<protein>
    <submittedName>
        <fullName evidence="6">TetR/AcrR family transcriptional regulator</fullName>
    </submittedName>
</protein>
<organism evidence="6 7">
    <name type="scientific">Banduia mediterranea</name>
    <dbReference type="NCBI Taxonomy" id="3075609"/>
    <lineage>
        <taxon>Bacteria</taxon>
        <taxon>Pseudomonadati</taxon>
        <taxon>Pseudomonadota</taxon>
        <taxon>Gammaproteobacteria</taxon>
        <taxon>Nevskiales</taxon>
        <taxon>Algiphilaceae</taxon>
        <taxon>Banduia</taxon>
    </lineage>
</organism>
<evidence type="ECO:0000256" key="2">
    <source>
        <dbReference type="ARBA" id="ARBA00023125"/>
    </source>
</evidence>
<comment type="caution">
    <text evidence="6">The sequence shown here is derived from an EMBL/GenBank/DDBJ whole genome shotgun (WGS) entry which is preliminary data.</text>
</comment>
<sequence length="229" mass="25898">MVGFRTQTPGNRIIGKREQNKAANRSIILDAARGCFFKYGFDAITIRDVIRRTGLAAGTFYNYFPDKESLFRALVDERVLALSEEIKRVRREARTLEEFIHGCFLASFEAAVADSQLHLIILHNRHNMQTLYDESVVGLSFETFKDDLRDGVNRGLFPPLDIELVAAGFFGSAFEMSRLIAERRRHSPRAAAQFATRLLLGGVNAFGMQVPKLKPRVRAMPCREEDAKS</sequence>
<dbReference type="Proteomes" id="UP001254608">
    <property type="component" value="Unassembled WGS sequence"/>
</dbReference>
<reference evidence="6 7" key="1">
    <citation type="submission" date="2023-09" db="EMBL/GenBank/DDBJ databases">
        <authorList>
            <person name="Rey-Velasco X."/>
        </authorList>
    </citation>
    <scope>NUCLEOTIDE SEQUENCE [LARGE SCALE GENOMIC DNA]</scope>
    <source>
        <strain evidence="6 7">W345</strain>
    </source>
</reference>
<proteinExistence type="predicted"/>
<dbReference type="PANTHER" id="PTHR30055:SF234">
    <property type="entry name" value="HTH-TYPE TRANSCRIPTIONAL REGULATOR BETI"/>
    <property type="match status" value="1"/>
</dbReference>
<evidence type="ECO:0000256" key="3">
    <source>
        <dbReference type="ARBA" id="ARBA00023163"/>
    </source>
</evidence>
<dbReference type="InterPro" id="IPR050109">
    <property type="entry name" value="HTH-type_TetR-like_transc_reg"/>
</dbReference>
<evidence type="ECO:0000313" key="6">
    <source>
        <dbReference type="EMBL" id="MDT0499270.1"/>
    </source>
</evidence>
<evidence type="ECO:0000313" key="7">
    <source>
        <dbReference type="Proteomes" id="UP001254608"/>
    </source>
</evidence>
<dbReference type="SUPFAM" id="SSF48498">
    <property type="entry name" value="Tetracyclin repressor-like, C-terminal domain"/>
    <property type="match status" value="1"/>
</dbReference>
<feature type="domain" description="HTH tetR-type" evidence="5">
    <location>
        <begin position="22"/>
        <end position="82"/>
    </location>
</feature>
<keyword evidence="7" id="KW-1185">Reference proteome</keyword>
<evidence type="ECO:0000259" key="5">
    <source>
        <dbReference type="PROSITE" id="PS50977"/>
    </source>
</evidence>
<keyword evidence="3" id="KW-0804">Transcription</keyword>
<dbReference type="Gene3D" id="1.10.357.10">
    <property type="entry name" value="Tetracycline Repressor, domain 2"/>
    <property type="match status" value="1"/>
</dbReference>
<dbReference type="Pfam" id="PF00440">
    <property type="entry name" value="TetR_N"/>
    <property type="match status" value="1"/>
</dbReference>
<dbReference type="InterPro" id="IPR036271">
    <property type="entry name" value="Tet_transcr_reg_TetR-rel_C_sf"/>
</dbReference>
<keyword evidence="2 4" id="KW-0238">DNA-binding</keyword>
<name>A0ABU2WP22_9GAMM</name>
<dbReference type="PANTHER" id="PTHR30055">
    <property type="entry name" value="HTH-TYPE TRANSCRIPTIONAL REGULATOR RUTR"/>
    <property type="match status" value="1"/>
</dbReference>
<dbReference type="PROSITE" id="PS01081">
    <property type="entry name" value="HTH_TETR_1"/>
    <property type="match status" value="1"/>
</dbReference>
<dbReference type="InterPro" id="IPR009057">
    <property type="entry name" value="Homeodomain-like_sf"/>
</dbReference>
<evidence type="ECO:0000256" key="4">
    <source>
        <dbReference type="PROSITE-ProRule" id="PRU00335"/>
    </source>
</evidence>
<dbReference type="InterPro" id="IPR001647">
    <property type="entry name" value="HTH_TetR"/>
</dbReference>